<dbReference type="InParanoid" id="D1YWY4"/>
<reference evidence="9" key="3">
    <citation type="journal article" date="2011" name="PLoS ONE">
        <title>Genome sequence of a mesophilic hydrogenotrophic methanogen Methanocella paludicola, the first cultivated representative of the order Methanocellales.</title>
        <authorList>
            <person name="Sakai S."/>
            <person name="Takaki Y."/>
            <person name="Shimamura S."/>
            <person name="Sekine M."/>
            <person name="Tajima T."/>
            <person name="Kosugi H."/>
            <person name="Ichikawa N."/>
            <person name="Tasumi E."/>
            <person name="Hiraki A.T."/>
            <person name="Shimizu A."/>
            <person name="Kato Y."/>
            <person name="Nishiko R."/>
            <person name="Mori K."/>
            <person name="Fujita N."/>
            <person name="Imachi H."/>
            <person name="Takai K."/>
        </authorList>
    </citation>
    <scope>NUCLEOTIDE SEQUENCE [LARGE SCALE GENOMIC DNA]</scope>
    <source>
        <strain evidence="9">DSM 17711 / JCM 13418 / NBRC 101707 / SANAE</strain>
    </source>
</reference>
<dbReference type="SMART" id="SM00729">
    <property type="entry name" value="Elp3"/>
    <property type="match status" value="1"/>
</dbReference>
<reference evidence="8 9" key="2">
    <citation type="journal article" date="2008" name="Int. J. Syst. Evol. Microbiol.">
        <title>Methanocella paludicola gen. nov., sp. nov., a methane-producing archaeon, the first isolate of the lineage 'Rice Cluster I', and proposal of the new archaeal order Methanocellales ord. nov.</title>
        <authorList>
            <person name="Sakai S."/>
            <person name="Imachi H."/>
            <person name="Hanada S."/>
            <person name="Ohashi A."/>
            <person name="Harada H."/>
            <person name="Kamagata Y."/>
        </authorList>
    </citation>
    <scope>NUCLEOTIDE SEQUENCE [LARGE SCALE GENOMIC DNA]</scope>
    <source>
        <strain evidence="9">DSM 17711 / JCM 13418 / NBRC 101707 / SANAE</strain>
    </source>
</reference>
<dbReference type="InterPro" id="IPR017200">
    <property type="entry name" value="PqqE-like"/>
</dbReference>
<evidence type="ECO:0000256" key="5">
    <source>
        <dbReference type="ARBA" id="ARBA00023004"/>
    </source>
</evidence>
<name>D1YWY4_METPS</name>
<dbReference type="RefSeq" id="WP_012899635.1">
    <property type="nucleotide sequence ID" value="NC_013665.1"/>
</dbReference>
<dbReference type="KEGG" id="mpd:MCP_0884"/>
<dbReference type="PATRIC" id="fig|304371.9.peg.911"/>
<dbReference type="GO" id="GO:0051539">
    <property type="term" value="F:4 iron, 4 sulfur cluster binding"/>
    <property type="evidence" value="ECO:0007669"/>
    <property type="project" value="UniProtKB-KW"/>
</dbReference>
<keyword evidence="6" id="KW-0411">Iron-sulfur</keyword>
<dbReference type="PROSITE" id="PS51918">
    <property type="entry name" value="RADICAL_SAM"/>
    <property type="match status" value="1"/>
</dbReference>
<dbReference type="NCBIfam" id="TIGR04251">
    <property type="entry name" value="SCM_rSAM_ScmF"/>
    <property type="match status" value="1"/>
</dbReference>
<dbReference type="InterPro" id="IPR013785">
    <property type="entry name" value="Aldolase_TIM"/>
</dbReference>
<dbReference type="InterPro" id="IPR007197">
    <property type="entry name" value="rSAM"/>
</dbReference>
<dbReference type="OrthoDB" id="30736at2157"/>
<dbReference type="CDD" id="cd01335">
    <property type="entry name" value="Radical_SAM"/>
    <property type="match status" value="1"/>
</dbReference>
<dbReference type="GO" id="GO:0003824">
    <property type="term" value="F:catalytic activity"/>
    <property type="evidence" value="ECO:0007669"/>
    <property type="project" value="InterPro"/>
</dbReference>
<dbReference type="PANTHER" id="PTHR11228:SF7">
    <property type="entry name" value="PQQA PEPTIDE CYCLASE"/>
    <property type="match status" value="1"/>
</dbReference>
<dbReference type="InterPro" id="IPR034391">
    <property type="entry name" value="AdoMet-like_SPASM_containing"/>
</dbReference>
<gene>
    <name evidence="8" type="ordered locus">MCP_0884</name>
</gene>
<dbReference type="Proteomes" id="UP000001882">
    <property type="component" value="Chromosome"/>
</dbReference>
<dbReference type="InterPro" id="IPR058240">
    <property type="entry name" value="rSAM_sf"/>
</dbReference>
<keyword evidence="4" id="KW-0479">Metal-binding</keyword>
<keyword evidence="3" id="KW-0949">S-adenosyl-L-methionine</keyword>
<dbReference type="EMBL" id="AP011532">
    <property type="protein sequence ID" value="BAI60956.1"/>
    <property type="molecule type" value="Genomic_DNA"/>
</dbReference>
<evidence type="ECO:0000256" key="4">
    <source>
        <dbReference type="ARBA" id="ARBA00022723"/>
    </source>
</evidence>
<evidence type="ECO:0000256" key="2">
    <source>
        <dbReference type="ARBA" id="ARBA00022485"/>
    </source>
</evidence>
<dbReference type="InterPro" id="IPR026346">
    <property type="entry name" value="SCM_rSAM_ScmF"/>
</dbReference>
<dbReference type="InterPro" id="IPR006638">
    <property type="entry name" value="Elp3/MiaA/NifB-like_rSAM"/>
</dbReference>
<evidence type="ECO:0000259" key="7">
    <source>
        <dbReference type="PROSITE" id="PS51918"/>
    </source>
</evidence>
<comment type="cofactor">
    <cofactor evidence="1">
        <name>[4Fe-4S] cluster</name>
        <dbReference type="ChEBI" id="CHEBI:49883"/>
    </cofactor>
</comment>
<protein>
    <recommendedName>
        <fullName evidence="7">Radical SAM core domain-containing protein</fullName>
    </recommendedName>
</protein>
<sequence length="366" mass="40635">MQEPVVEKYPLNQIYFYLTEGCNLHCRHCWIAPKYQDSKHTYPSLPFNLFQSIIKQARPLGLAAVKLTGGEPLMHPDINNILELIKQENLGLGIETNGVFCTPDVSRRIAECNAPFVSVSLDGVNADTHEWVRGVKGCFNDTISGIKNLVETGVSPQIIMTVMRHNKGQMEEMIRLAETLGASSVKFNIVQPTARGKHLHNSGETLSIEELIHIGEWVENILSSSTSLKIFFGHPPAFRPLARMFGENSNGCGICGIKGIIGVLSDGSYALCGIGESIPEMVFGNATKDRLSDVWNNTLTLKEIREKIPGHLEGVCKGCLMKNICLGSCIAQNYYRTSSLWSPFWYCEESLKLNMFPGSRLIKNDI</sequence>
<dbReference type="PIRSF" id="PIRSF037420">
    <property type="entry name" value="PQQ_syn_pqqE"/>
    <property type="match status" value="1"/>
</dbReference>
<evidence type="ECO:0000313" key="8">
    <source>
        <dbReference type="EMBL" id="BAI60956.1"/>
    </source>
</evidence>
<reference evidence="8 9" key="1">
    <citation type="journal article" date="2007" name="Appl. Environ. Microbiol.">
        <title>Isolation of key methanogens for global methane emission from rice paddy fields: a novel isolate affiliated with the clone cluster rice cluster I.</title>
        <authorList>
            <person name="Sakai S."/>
            <person name="Imachi H."/>
            <person name="Sekiguchi Y."/>
            <person name="Ohashi A."/>
            <person name="Harada H."/>
            <person name="Kamagata Y."/>
        </authorList>
    </citation>
    <scope>NUCLEOTIDE SEQUENCE [LARGE SCALE GENOMIC DNA]</scope>
    <source>
        <strain evidence="9">DSM 17711 / JCM 13418 / NBRC 101707 / SANAE</strain>
    </source>
</reference>
<dbReference type="SFLD" id="SFLDG01386">
    <property type="entry name" value="main_SPASM_domain-containing"/>
    <property type="match status" value="1"/>
</dbReference>
<dbReference type="SUPFAM" id="SSF102114">
    <property type="entry name" value="Radical SAM enzymes"/>
    <property type="match status" value="1"/>
</dbReference>
<feature type="domain" description="Radical SAM core" evidence="7">
    <location>
        <begin position="8"/>
        <end position="225"/>
    </location>
</feature>
<dbReference type="GeneID" id="8680915"/>
<keyword evidence="9" id="KW-1185">Reference proteome</keyword>
<organism evidence="8 9">
    <name type="scientific">Methanocella paludicola (strain DSM 17711 / JCM 13418 / NBRC 101707 / SANAE)</name>
    <dbReference type="NCBI Taxonomy" id="304371"/>
    <lineage>
        <taxon>Archaea</taxon>
        <taxon>Methanobacteriati</taxon>
        <taxon>Methanobacteriota</taxon>
        <taxon>Stenosarchaea group</taxon>
        <taxon>Methanomicrobia</taxon>
        <taxon>Methanocellales</taxon>
        <taxon>Methanocellaceae</taxon>
        <taxon>Methanocella</taxon>
    </lineage>
</organism>
<accession>D1YWY4</accession>
<keyword evidence="2" id="KW-0004">4Fe-4S</keyword>
<dbReference type="STRING" id="304371.MCP_0884"/>
<dbReference type="SFLD" id="SFLDS00029">
    <property type="entry name" value="Radical_SAM"/>
    <property type="match status" value="1"/>
</dbReference>
<dbReference type="AlphaFoldDB" id="D1YWY4"/>
<dbReference type="SFLD" id="SFLDG01387">
    <property type="entry name" value="BtrN-like_SPASM_domain_contain"/>
    <property type="match status" value="1"/>
</dbReference>
<evidence type="ECO:0000313" key="9">
    <source>
        <dbReference type="Proteomes" id="UP000001882"/>
    </source>
</evidence>
<dbReference type="InterPro" id="IPR023885">
    <property type="entry name" value="4Fe4S-binding_SPASM_dom"/>
</dbReference>
<dbReference type="Gene3D" id="3.20.20.70">
    <property type="entry name" value="Aldolase class I"/>
    <property type="match status" value="1"/>
</dbReference>
<proteinExistence type="predicted"/>
<dbReference type="Pfam" id="PF04055">
    <property type="entry name" value="Radical_SAM"/>
    <property type="match status" value="1"/>
</dbReference>
<dbReference type="Pfam" id="PF13186">
    <property type="entry name" value="SPASM"/>
    <property type="match status" value="1"/>
</dbReference>
<keyword evidence="5" id="KW-0408">Iron</keyword>
<dbReference type="SFLD" id="SFLDG01067">
    <property type="entry name" value="SPASM/twitch_domain_containing"/>
    <property type="match status" value="1"/>
</dbReference>
<dbReference type="GO" id="GO:0046872">
    <property type="term" value="F:metal ion binding"/>
    <property type="evidence" value="ECO:0007669"/>
    <property type="project" value="UniProtKB-KW"/>
</dbReference>
<dbReference type="CDD" id="cd21109">
    <property type="entry name" value="SPASM"/>
    <property type="match status" value="1"/>
</dbReference>
<dbReference type="PANTHER" id="PTHR11228">
    <property type="entry name" value="RADICAL SAM DOMAIN PROTEIN"/>
    <property type="match status" value="1"/>
</dbReference>
<evidence type="ECO:0000256" key="3">
    <source>
        <dbReference type="ARBA" id="ARBA00022691"/>
    </source>
</evidence>
<dbReference type="InterPro" id="IPR050377">
    <property type="entry name" value="Radical_SAM_PqqE_MftC-like"/>
</dbReference>
<dbReference type="NCBIfam" id="TIGR04085">
    <property type="entry name" value="rSAM_more_4Fe4S"/>
    <property type="match status" value="1"/>
</dbReference>
<evidence type="ECO:0000256" key="1">
    <source>
        <dbReference type="ARBA" id="ARBA00001966"/>
    </source>
</evidence>
<dbReference type="eggNOG" id="arCOG00938">
    <property type="taxonomic scope" value="Archaea"/>
</dbReference>
<evidence type="ECO:0000256" key="6">
    <source>
        <dbReference type="ARBA" id="ARBA00023014"/>
    </source>
</evidence>